<keyword evidence="1 4" id="KW-0479">Metal-binding</keyword>
<dbReference type="Pfam" id="PF00107">
    <property type="entry name" value="ADH_zinc_N"/>
    <property type="match status" value="1"/>
</dbReference>
<evidence type="ECO:0000259" key="5">
    <source>
        <dbReference type="Pfam" id="PF00107"/>
    </source>
</evidence>
<keyword evidence="8" id="KW-1185">Reference proteome</keyword>
<accession>A0A1G9X949</accession>
<dbReference type="InterPro" id="IPR013149">
    <property type="entry name" value="ADH-like_C"/>
</dbReference>
<reference evidence="7 8" key="1">
    <citation type="submission" date="2016-10" db="EMBL/GenBank/DDBJ databases">
        <authorList>
            <person name="de Groot N.N."/>
        </authorList>
    </citation>
    <scope>NUCLEOTIDE SEQUENCE [LARGE SCALE GENOMIC DNA]</scope>
    <source>
        <strain evidence="7 8">DSM 1736</strain>
    </source>
</reference>
<comment type="similarity">
    <text evidence="4">Belongs to the zinc-containing alcohol dehydrogenase family.</text>
</comment>
<dbReference type="PROSITE" id="PS00059">
    <property type="entry name" value="ADH_ZINC"/>
    <property type="match status" value="1"/>
</dbReference>
<evidence type="ECO:0000313" key="8">
    <source>
        <dbReference type="Proteomes" id="UP000214880"/>
    </source>
</evidence>
<evidence type="ECO:0000256" key="2">
    <source>
        <dbReference type="ARBA" id="ARBA00022833"/>
    </source>
</evidence>
<evidence type="ECO:0000256" key="1">
    <source>
        <dbReference type="ARBA" id="ARBA00022723"/>
    </source>
</evidence>
<dbReference type="STRING" id="146817.SAMN04488502_10923"/>
<proteinExistence type="inferred from homology"/>
<dbReference type="SUPFAM" id="SSF50129">
    <property type="entry name" value="GroES-like"/>
    <property type="match status" value="1"/>
</dbReference>
<dbReference type="Gene3D" id="3.40.50.720">
    <property type="entry name" value="NAD(P)-binding Rossmann-like Domain"/>
    <property type="match status" value="1"/>
</dbReference>
<gene>
    <name evidence="7" type="ORF">SAMN04488502_10923</name>
</gene>
<dbReference type="InterPro" id="IPR050129">
    <property type="entry name" value="Zn_alcohol_dh"/>
</dbReference>
<dbReference type="Pfam" id="PF08240">
    <property type="entry name" value="ADH_N"/>
    <property type="match status" value="1"/>
</dbReference>
<feature type="domain" description="Alcohol dehydrogenase-like N-terminal" evidence="6">
    <location>
        <begin position="28"/>
        <end position="137"/>
    </location>
</feature>
<dbReference type="GO" id="GO:0008270">
    <property type="term" value="F:zinc ion binding"/>
    <property type="evidence" value="ECO:0007669"/>
    <property type="project" value="InterPro"/>
</dbReference>
<dbReference type="AlphaFoldDB" id="A0A1G9X949"/>
<keyword evidence="3" id="KW-0560">Oxidoreductase</keyword>
<dbReference type="Gene3D" id="3.90.180.10">
    <property type="entry name" value="Medium-chain alcohol dehydrogenases, catalytic domain"/>
    <property type="match status" value="1"/>
</dbReference>
<dbReference type="GO" id="GO:0016491">
    <property type="term" value="F:oxidoreductase activity"/>
    <property type="evidence" value="ECO:0007669"/>
    <property type="project" value="UniProtKB-KW"/>
</dbReference>
<dbReference type="RefSeq" id="WP_173813067.1">
    <property type="nucleotide sequence ID" value="NZ_FNHB01000009.1"/>
</dbReference>
<name>A0A1G9X949_9FIRM</name>
<comment type="cofactor">
    <cofactor evidence="4">
        <name>Zn(2+)</name>
        <dbReference type="ChEBI" id="CHEBI:29105"/>
    </cofactor>
</comment>
<organism evidence="7 8">
    <name type="scientific">Dendrosporobacter quercicolus</name>
    <dbReference type="NCBI Taxonomy" id="146817"/>
    <lineage>
        <taxon>Bacteria</taxon>
        <taxon>Bacillati</taxon>
        <taxon>Bacillota</taxon>
        <taxon>Negativicutes</taxon>
        <taxon>Selenomonadales</taxon>
        <taxon>Sporomusaceae</taxon>
        <taxon>Dendrosporobacter</taxon>
    </lineage>
</organism>
<protein>
    <submittedName>
        <fullName evidence="7">Threonine dehydrogenase</fullName>
    </submittedName>
</protein>
<feature type="domain" description="Alcohol dehydrogenase-like C-terminal" evidence="5">
    <location>
        <begin position="176"/>
        <end position="300"/>
    </location>
</feature>
<dbReference type="SUPFAM" id="SSF51735">
    <property type="entry name" value="NAD(P)-binding Rossmann-fold domains"/>
    <property type="match status" value="1"/>
</dbReference>
<dbReference type="InterPro" id="IPR036291">
    <property type="entry name" value="NAD(P)-bd_dom_sf"/>
</dbReference>
<dbReference type="InterPro" id="IPR011032">
    <property type="entry name" value="GroES-like_sf"/>
</dbReference>
<evidence type="ECO:0000259" key="6">
    <source>
        <dbReference type="Pfam" id="PF08240"/>
    </source>
</evidence>
<evidence type="ECO:0000313" key="7">
    <source>
        <dbReference type="EMBL" id="SDM93187.1"/>
    </source>
</evidence>
<dbReference type="EMBL" id="FNHB01000009">
    <property type="protein sequence ID" value="SDM93187.1"/>
    <property type="molecule type" value="Genomic_DNA"/>
</dbReference>
<evidence type="ECO:0000256" key="3">
    <source>
        <dbReference type="ARBA" id="ARBA00023002"/>
    </source>
</evidence>
<sequence>METMQAAVFKGNGVLEVEQVEVPKITEPDQVRIKVRAASICGSDIHALHVPPGQAITPGVVMGHEFFGTIVEVGIKVKNYKPGDCVVVNPCLPCGECWECMHGMGNLCVQPRHYGQTCDGGFAEYVIVETSQLYSLPPDINPDMAAQTEPLACIMYSLNMAQLRPTDHVLLYGAGPIGLTFIQALKIFGVKNLAVVAKGKTRIKQAKHCGADFVIDMQQNVPMGQCLREQWGCLADVVVDAVGTGQILSEAVRLVNSRGRLLLFGLNHNAIAQVPPAEFTQKELQLFGSLGKAFPPAISLLQDDRLHLNELVSHRFTLKDINHALDLLRNKEASRVIIYPNGDIPKQ</sequence>
<dbReference type="InterPro" id="IPR002328">
    <property type="entry name" value="ADH_Zn_CS"/>
</dbReference>
<dbReference type="InterPro" id="IPR013154">
    <property type="entry name" value="ADH-like_N"/>
</dbReference>
<dbReference type="Proteomes" id="UP000214880">
    <property type="component" value="Unassembled WGS sequence"/>
</dbReference>
<keyword evidence="2 4" id="KW-0862">Zinc</keyword>
<dbReference type="PANTHER" id="PTHR43401">
    <property type="entry name" value="L-THREONINE 3-DEHYDROGENASE"/>
    <property type="match status" value="1"/>
</dbReference>
<evidence type="ECO:0000256" key="4">
    <source>
        <dbReference type="RuleBase" id="RU361277"/>
    </source>
</evidence>
<dbReference type="PANTHER" id="PTHR43401:SF2">
    <property type="entry name" value="L-THREONINE 3-DEHYDROGENASE"/>
    <property type="match status" value="1"/>
</dbReference>